<dbReference type="EC" id="2.7.1.175" evidence="4"/>
<keyword evidence="6" id="KW-0321">Glycogen metabolism</keyword>
<keyword evidence="12" id="KW-0119">Carbohydrate metabolism</keyword>
<dbReference type="RefSeq" id="WP_152584202.1">
    <property type="nucleotide sequence ID" value="NZ_VIKT02000028.1"/>
</dbReference>
<evidence type="ECO:0000256" key="9">
    <source>
        <dbReference type="ARBA" id="ARBA00022777"/>
    </source>
</evidence>
<reference evidence="17 18" key="1">
    <citation type="submission" date="2019-06" db="EMBL/GenBank/DDBJ databases">
        <authorList>
            <person name="De-Chao Zhang Q."/>
        </authorList>
    </citation>
    <scope>NUCLEOTIDE SEQUENCE [LARGE SCALE GENOMIC DNA]</scope>
    <source>
        <strain evidence="17 18">KN1116</strain>
    </source>
</reference>
<comment type="caution">
    <text evidence="17">The sequence shown here is derived from an EMBL/GenBank/DDBJ whole genome shotgun (WGS) entry which is preliminary data.</text>
</comment>
<dbReference type="InterPro" id="IPR011009">
    <property type="entry name" value="Kinase-like_dom_sf"/>
</dbReference>
<comment type="similarity">
    <text evidence="2">Belongs to the aminoglycoside phosphotransferase family.</text>
</comment>
<evidence type="ECO:0000256" key="4">
    <source>
        <dbReference type="ARBA" id="ARBA00011962"/>
    </source>
</evidence>
<keyword evidence="10" id="KW-0067">ATP-binding</keyword>
<gene>
    <name evidence="17" type="ORF">FK219_012255</name>
</gene>
<comment type="catalytic activity">
    <reaction evidence="14">
        <text>D-maltose + ATP = alpha-maltose 1-phosphate + ADP + H(+)</text>
        <dbReference type="Rhea" id="RHEA:31915"/>
        <dbReference type="ChEBI" id="CHEBI:15378"/>
        <dbReference type="ChEBI" id="CHEBI:17306"/>
        <dbReference type="ChEBI" id="CHEBI:30616"/>
        <dbReference type="ChEBI" id="CHEBI:63576"/>
        <dbReference type="ChEBI" id="CHEBI:456216"/>
        <dbReference type="EC" id="2.7.1.175"/>
    </reaction>
</comment>
<evidence type="ECO:0000256" key="3">
    <source>
        <dbReference type="ARBA" id="ARBA00011245"/>
    </source>
</evidence>
<protein>
    <recommendedName>
        <fullName evidence="5">Maltokinase</fullName>
        <ecNumber evidence="4">2.7.1.175</ecNumber>
    </recommendedName>
    <alternativeName>
        <fullName evidence="13">Maltose-1-phosphate synthase</fullName>
    </alternativeName>
</protein>
<dbReference type="Gene3D" id="3.90.1200.10">
    <property type="match status" value="1"/>
</dbReference>
<evidence type="ECO:0000256" key="1">
    <source>
        <dbReference type="ARBA" id="ARBA00004964"/>
    </source>
</evidence>
<evidence type="ECO:0000256" key="13">
    <source>
        <dbReference type="ARBA" id="ARBA00031251"/>
    </source>
</evidence>
<evidence type="ECO:0000313" key="18">
    <source>
        <dbReference type="Proteomes" id="UP000818266"/>
    </source>
</evidence>
<comment type="pathway">
    <text evidence="1">Glycan biosynthesis; glycogen biosynthesis.</text>
</comment>
<comment type="subunit">
    <text evidence="3">Monomer.</text>
</comment>
<dbReference type="EMBL" id="VIKT02000028">
    <property type="protein sequence ID" value="NHF63996.1"/>
    <property type="molecule type" value="Genomic_DNA"/>
</dbReference>
<reference evidence="17 18" key="2">
    <citation type="submission" date="2020-03" db="EMBL/GenBank/DDBJ databases">
        <title>Chryseoglobus sp. isolated from a deep-sea seamount.</title>
        <authorList>
            <person name="Zhang D.-C."/>
        </authorList>
    </citation>
    <scope>NUCLEOTIDE SEQUENCE [LARGE SCALE GENOMIC DNA]</scope>
    <source>
        <strain evidence="17 18">KN1116</strain>
    </source>
</reference>
<evidence type="ECO:0000256" key="2">
    <source>
        <dbReference type="ARBA" id="ARBA00006219"/>
    </source>
</evidence>
<feature type="domain" description="Maltokinase N-terminal cap" evidence="16">
    <location>
        <begin position="11"/>
        <end position="117"/>
    </location>
</feature>
<evidence type="ECO:0000256" key="12">
    <source>
        <dbReference type="ARBA" id="ARBA00023277"/>
    </source>
</evidence>
<name>A0A9E5JRV9_9MICO</name>
<evidence type="ECO:0000313" key="17">
    <source>
        <dbReference type="EMBL" id="NHF63996.1"/>
    </source>
</evidence>
<keyword evidence="7" id="KW-0808">Transferase</keyword>
<organism evidence="17 18">
    <name type="scientific">Microcella pacifica</name>
    <dbReference type="NCBI Taxonomy" id="2591847"/>
    <lineage>
        <taxon>Bacteria</taxon>
        <taxon>Bacillati</taxon>
        <taxon>Actinomycetota</taxon>
        <taxon>Actinomycetes</taxon>
        <taxon>Micrococcales</taxon>
        <taxon>Microbacteriaceae</taxon>
        <taxon>Microcella</taxon>
    </lineage>
</organism>
<proteinExistence type="inferred from homology"/>
<dbReference type="Proteomes" id="UP000818266">
    <property type="component" value="Unassembled WGS sequence"/>
</dbReference>
<evidence type="ECO:0000256" key="5">
    <source>
        <dbReference type="ARBA" id="ARBA00013882"/>
    </source>
</evidence>
<sequence length="463" mass="51555">MDSTTECLTDWMTRQRWYAGKGRIPQLVEVFREEWQAHATTPYDGAPSSEPESSTADPSSADDDARIIVLLVRDLANNPPSLYHVPMVERSTIPKGAGPYLIGRTDDDRYLFDGAFDPLYTTELLHRLSVTRADTRSRVHGGEQSNTSIIYDQGSEAAVVAKIFRLVHTGENPDVTLQTALTSAGYRSVPRMLGYLSGAWHDPYEHEERSVGHLAFAQEFIPGVQDGWQIALQSSADGEDFTAHAERLGRTTAEVHTGLAACLPTREATLGDIVGFVAGWHQRLAIATSDVPELRALRPAIEAVYDSAQDAPWPKLQRIHGDYHLGQVLRRPSGEWLLVDFEGEPLRPLLERTRADSPLRDVAGMLRSFDYVVGARRNTAADEAARDAVDPEWARAARAGFLDGYIAESEVDLRAHRQLLDAFELDKAVYEAMYEARNRPAWLPIPLAGIRYLVSEERLAARR</sequence>
<evidence type="ECO:0000256" key="15">
    <source>
        <dbReference type="SAM" id="MobiDB-lite"/>
    </source>
</evidence>
<feature type="region of interest" description="Disordered" evidence="15">
    <location>
        <begin position="40"/>
        <end position="60"/>
    </location>
</feature>
<keyword evidence="9" id="KW-0418">Kinase</keyword>
<dbReference type="Pfam" id="PF18085">
    <property type="entry name" value="Mak_N_cap"/>
    <property type="match status" value="1"/>
</dbReference>
<evidence type="ECO:0000256" key="11">
    <source>
        <dbReference type="ARBA" id="ARBA00023056"/>
    </source>
</evidence>
<evidence type="ECO:0000256" key="14">
    <source>
        <dbReference type="ARBA" id="ARBA00049067"/>
    </source>
</evidence>
<dbReference type="AlphaFoldDB" id="A0A9E5JRV9"/>
<dbReference type="SUPFAM" id="SSF56112">
    <property type="entry name" value="Protein kinase-like (PK-like)"/>
    <property type="match status" value="1"/>
</dbReference>
<dbReference type="GO" id="GO:0005524">
    <property type="term" value="F:ATP binding"/>
    <property type="evidence" value="ECO:0007669"/>
    <property type="project" value="UniProtKB-KW"/>
</dbReference>
<keyword evidence="11" id="KW-0320">Glycogen biosynthesis</keyword>
<dbReference type="GO" id="GO:0016301">
    <property type="term" value="F:kinase activity"/>
    <property type="evidence" value="ECO:0007669"/>
    <property type="project" value="UniProtKB-KW"/>
</dbReference>
<evidence type="ECO:0000256" key="8">
    <source>
        <dbReference type="ARBA" id="ARBA00022741"/>
    </source>
</evidence>
<evidence type="ECO:0000259" key="16">
    <source>
        <dbReference type="Pfam" id="PF18085"/>
    </source>
</evidence>
<dbReference type="InterPro" id="IPR040999">
    <property type="entry name" value="Mak_N_cap"/>
</dbReference>
<evidence type="ECO:0000256" key="6">
    <source>
        <dbReference type="ARBA" id="ARBA00022600"/>
    </source>
</evidence>
<evidence type="ECO:0000256" key="7">
    <source>
        <dbReference type="ARBA" id="ARBA00022679"/>
    </source>
</evidence>
<keyword evidence="8" id="KW-0547">Nucleotide-binding</keyword>
<dbReference type="OrthoDB" id="3787729at2"/>
<keyword evidence="18" id="KW-1185">Reference proteome</keyword>
<dbReference type="GO" id="GO:0005978">
    <property type="term" value="P:glycogen biosynthetic process"/>
    <property type="evidence" value="ECO:0007669"/>
    <property type="project" value="UniProtKB-KW"/>
</dbReference>
<feature type="compositionally biased region" description="Low complexity" evidence="15">
    <location>
        <begin position="46"/>
        <end position="59"/>
    </location>
</feature>
<evidence type="ECO:0000256" key="10">
    <source>
        <dbReference type="ARBA" id="ARBA00022840"/>
    </source>
</evidence>
<accession>A0A9E5JRV9</accession>